<organism evidence="1">
    <name type="scientific">marine sediment metagenome</name>
    <dbReference type="NCBI Taxonomy" id="412755"/>
    <lineage>
        <taxon>unclassified sequences</taxon>
        <taxon>metagenomes</taxon>
        <taxon>ecological metagenomes</taxon>
    </lineage>
</organism>
<dbReference type="EMBL" id="LAZR01060124">
    <property type="protein sequence ID" value="KKK66337.1"/>
    <property type="molecule type" value="Genomic_DNA"/>
</dbReference>
<accession>A0A0F8XB09</accession>
<gene>
    <name evidence="1" type="ORF">LCGC14_2965110</name>
</gene>
<dbReference type="AlphaFoldDB" id="A0A0F8XB09"/>
<name>A0A0F8XB09_9ZZZZ</name>
<evidence type="ECO:0000313" key="1">
    <source>
        <dbReference type="EMBL" id="KKK66337.1"/>
    </source>
</evidence>
<proteinExistence type="predicted"/>
<sequence>MRPLIKFNKVLEHLIFELREKKIGYEIKEVGKENGFSEQIILKIKENDLFVYIKRMKKLSRIIWLKKVKNAKMFQN</sequence>
<reference evidence="1" key="1">
    <citation type="journal article" date="2015" name="Nature">
        <title>Complex archaea that bridge the gap between prokaryotes and eukaryotes.</title>
        <authorList>
            <person name="Spang A."/>
            <person name="Saw J.H."/>
            <person name="Jorgensen S.L."/>
            <person name="Zaremba-Niedzwiedzka K."/>
            <person name="Martijn J."/>
            <person name="Lind A.E."/>
            <person name="van Eijk R."/>
            <person name="Schleper C."/>
            <person name="Guy L."/>
            <person name="Ettema T.J."/>
        </authorList>
    </citation>
    <scope>NUCLEOTIDE SEQUENCE</scope>
</reference>
<protein>
    <submittedName>
        <fullName evidence="1">Uncharacterized protein</fullName>
    </submittedName>
</protein>
<comment type="caution">
    <text evidence="1">The sequence shown here is derived from an EMBL/GenBank/DDBJ whole genome shotgun (WGS) entry which is preliminary data.</text>
</comment>